<accession>A0A1Z5J359</accession>
<reference evidence="1 2" key="1">
    <citation type="submission" date="2015-11" db="EMBL/GenBank/DDBJ databases">
        <title>Draft genome sequences of new species of the genus Lactobacillus isolated from orchardgrass silage.</title>
        <authorList>
            <person name="Tohno M."/>
            <person name="Tanizawa Y."/>
            <person name="Arita M."/>
        </authorList>
    </citation>
    <scope>NUCLEOTIDE SEQUENCE [LARGE SCALE GENOMIC DNA]</scope>
    <source>
        <strain evidence="1 2">IWT5</strain>
    </source>
</reference>
<dbReference type="AlphaFoldDB" id="A0A1Z5J359"/>
<keyword evidence="2" id="KW-1185">Reference proteome</keyword>
<protein>
    <submittedName>
        <fullName evidence="1">Uncharacterized protein</fullName>
    </submittedName>
</protein>
<comment type="caution">
    <text evidence="1">The sequence shown here is derived from an EMBL/GenBank/DDBJ whole genome shotgun (WGS) entry which is preliminary data.</text>
</comment>
<organism evidence="1 2">
    <name type="scientific">Secundilactobacillus silagincola</name>
    <dbReference type="NCBI Taxonomy" id="1714681"/>
    <lineage>
        <taxon>Bacteria</taxon>
        <taxon>Bacillati</taxon>
        <taxon>Bacillota</taxon>
        <taxon>Bacilli</taxon>
        <taxon>Lactobacillales</taxon>
        <taxon>Lactobacillaceae</taxon>
        <taxon>Secundilactobacillus</taxon>
    </lineage>
</organism>
<sequence>MRKIKEFTLQNAMFFKIILVTYNEINKLEEVYHD</sequence>
<dbReference type="EMBL" id="BCMJ01000006">
    <property type="protein sequence ID" value="GAX08475.1"/>
    <property type="molecule type" value="Genomic_DNA"/>
</dbReference>
<dbReference type="Proteomes" id="UP000223370">
    <property type="component" value="Unassembled WGS sequence"/>
</dbReference>
<evidence type="ECO:0000313" key="2">
    <source>
        <dbReference type="Proteomes" id="UP000223370"/>
    </source>
</evidence>
<gene>
    <name evidence="1" type="ORF">IWT5_01630</name>
</gene>
<name>A0A1Z5J359_9LACO</name>
<proteinExistence type="predicted"/>
<evidence type="ECO:0000313" key="1">
    <source>
        <dbReference type="EMBL" id="GAX08475.1"/>
    </source>
</evidence>